<keyword evidence="3" id="KW-0378">Hydrolase</keyword>
<protein>
    <submittedName>
        <fullName evidence="3">Glycoside hydrolase family 13 protein</fullName>
    </submittedName>
</protein>
<dbReference type="GO" id="GO:0004556">
    <property type="term" value="F:alpha-amylase activity"/>
    <property type="evidence" value="ECO:0007669"/>
    <property type="project" value="TreeGrafter"/>
</dbReference>
<evidence type="ECO:0000313" key="4">
    <source>
        <dbReference type="Proteomes" id="UP000475214"/>
    </source>
</evidence>
<name>A0A6L9SHL1_9ACTN</name>
<sequence length="555" mass="62106">MSHCSSPTNPAGTRDPDWWRHAVVYQVYLRSFADSNSDGIGDLLGLHSRITYLQKLGIDAIWISPFYPSAFADGGYDVDDYRDVDSTFGGFREFALLISSLHAAEIKVLCDIVPNHTSVRHSWFREALRSPPGSPARDRYIFRDGIGEDNSLAPSDWSSKLGGPAWTRVSDGQWYLHLFTPAQPDLNWQNLEVRKDFLKTIRFWSDLGVDGFRVDVAHGLAKDIASPLPSMAEINNLPPGSHLFWDRDEVQEIYTEWRQVFNQYDPPRMAIAEAEVPVSRLSRYASPTGLGQAFCFDLLRSNWDKDEFLAAIDENLAQAELVNSSPTWVISNHDSVRHATRYGLPQGTLGAGQDGKAWLRSNGMEPPLDTDLGLRRARAAALFILALPGSPYLYQGEELGLHEVGDLPAHVLQDPIFERSGRTIKGRDGCRVPLPWTRTRPSFGFSTVEAYLPQPDWFSRCSVEAQDADPTSTLNMYRRAIALRRKLEGPGDLHWVASRHRELHFIRPGGWHCVVNFGPNLVPLPGGEVIITSGPLVGSRLPADTTAWIVQPERV</sequence>
<dbReference type="PANTHER" id="PTHR10357:SF179">
    <property type="entry name" value="NEUTRAL AND BASIC AMINO ACID TRANSPORT PROTEIN RBAT"/>
    <property type="match status" value="1"/>
</dbReference>
<comment type="similarity">
    <text evidence="1">Belongs to the glycosyl hydrolase 13 family.</text>
</comment>
<dbReference type="InterPro" id="IPR017853">
    <property type="entry name" value="GH"/>
</dbReference>
<reference evidence="3 4" key="1">
    <citation type="submission" date="2020-02" db="EMBL/GenBank/DDBJ databases">
        <authorList>
            <person name="Li X.-J."/>
            <person name="Han X.-M."/>
        </authorList>
    </citation>
    <scope>NUCLEOTIDE SEQUENCE [LARGE SCALE GENOMIC DNA]</scope>
    <source>
        <strain evidence="3 4">CCTCC AB 2017055</strain>
    </source>
</reference>
<dbReference type="SMART" id="SM00642">
    <property type="entry name" value="Aamy"/>
    <property type="match status" value="1"/>
</dbReference>
<evidence type="ECO:0000313" key="3">
    <source>
        <dbReference type="EMBL" id="NEE03912.1"/>
    </source>
</evidence>
<dbReference type="CDD" id="cd11332">
    <property type="entry name" value="AmyAc_OligoGlu_TS"/>
    <property type="match status" value="1"/>
</dbReference>
<dbReference type="InterPro" id="IPR045857">
    <property type="entry name" value="O16G_dom_2"/>
</dbReference>
<keyword evidence="4" id="KW-1185">Reference proteome</keyword>
<evidence type="ECO:0000256" key="1">
    <source>
        <dbReference type="ARBA" id="ARBA00008061"/>
    </source>
</evidence>
<evidence type="ECO:0000259" key="2">
    <source>
        <dbReference type="SMART" id="SM00642"/>
    </source>
</evidence>
<organism evidence="3 4">
    <name type="scientific">Phytoactinopolyspora halotolerans</name>
    <dbReference type="NCBI Taxonomy" id="1981512"/>
    <lineage>
        <taxon>Bacteria</taxon>
        <taxon>Bacillati</taxon>
        <taxon>Actinomycetota</taxon>
        <taxon>Actinomycetes</taxon>
        <taxon>Jiangellales</taxon>
        <taxon>Jiangellaceae</taxon>
        <taxon>Phytoactinopolyspora</taxon>
    </lineage>
</organism>
<feature type="domain" description="Glycosyl hydrolase family 13 catalytic" evidence="2">
    <location>
        <begin position="26"/>
        <end position="431"/>
    </location>
</feature>
<gene>
    <name evidence="3" type="ORF">G1H10_27465</name>
</gene>
<proteinExistence type="inferred from homology"/>
<dbReference type="Proteomes" id="UP000475214">
    <property type="component" value="Unassembled WGS sequence"/>
</dbReference>
<accession>A0A6L9SHL1</accession>
<dbReference type="EMBL" id="JAAGOA010000027">
    <property type="protein sequence ID" value="NEE03912.1"/>
    <property type="molecule type" value="Genomic_DNA"/>
</dbReference>
<dbReference type="SUPFAM" id="SSF51445">
    <property type="entry name" value="(Trans)glycosidases"/>
    <property type="match status" value="1"/>
</dbReference>
<dbReference type="GO" id="GO:0009313">
    <property type="term" value="P:oligosaccharide catabolic process"/>
    <property type="evidence" value="ECO:0007669"/>
    <property type="project" value="TreeGrafter"/>
</dbReference>
<dbReference type="AlphaFoldDB" id="A0A6L9SHL1"/>
<comment type="caution">
    <text evidence="3">The sequence shown here is derived from an EMBL/GenBank/DDBJ whole genome shotgun (WGS) entry which is preliminary data.</text>
</comment>
<dbReference type="Pfam" id="PF00128">
    <property type="entry name" value="Alpha-amylase"/>
    <property type="match status" value="2"/>
</dbReference>
<dbReference type="Gene3D" id="3.90.400.10">
    <property type="entry name" value="Oligo-1,6-glucosidase, Domain 2"/>
    <property type="match status" value="1"/>
</dbReference>
<dbReference type="PANTHER" id="PTHR10357">
    <property type="entry name" value="ALPHA-AMYLASE FAMILY MEMBER"/>
    <property type="match status" value="1"/>
</dbReference>
<dbReference type="InterPro" id="IPR006047">
    <property type="entry name" value="GH13_cat_dom"/>
</dbReference>
<dbReference type="Gene3D" id="3.20.20.80">
    <property type="entry name" value="Glycosidases"/>
    <property type="match status" value="1"/>
</dbReference>